<dbReference type="SUPFAM" id="SSF56281">
    <property type="entry name" value="Metallo-hydrolase/oxidoreductase"/>
    <property type="match status" value="1"/>
</dbReference>
<dbReference type="Pfam" id="PF19583">
    <property type="entry name" value="ODP"/>
    <property type="match status" value="1"/>
</dbReference>
<dbReference type="PROSITE" id="PS00201">
    <property type="entry name" value="FLAVODOXIN"/>
    <property type="match status" value="1"/>
</dbReference>
<feature type="domain" description="Flavodoxin-like" evidence="4">
    <location>
        <begin position="295"/>
        <end position="437"/>
    </location>
</feature>
<dbReference type="SUPFAM" id="SSF50475">
    <property type="entry name" value="FMN-binding split barrel"/>
    <property type="match status" value="1"/>
</dbReference>
<dbReference type="Gene3D" id="3.60.15.10">
    <property type="entry name" value="Ribonuclease Z/Hydroxyacylglutathione hydrolase-like"/>
    <property type="match status" value="1"/>
</dbReference>
<dbReference type="InterPro" id="IPR029039">
    <property type="entry name" value="Flavoprotein-like_sf"/>
</dbReference>
<comment type="caution">
    <text evidence="5">The sequence shown here is derived from an EMBL/GenBank/DDBJ whole genome shotgun (WGS) entry which is preliminary data.</text>
</comment>
<dbReference type="PROSITE" id="PS50902">
    <property type="entry name" value="FLAVODOXIN_LIKE"/>
    <property type="match status" value="1"/>
</dbReference>
<dbReference type="GO" id="GO:0010181">
    <property type="term" value="F:FMN binding"/>
    <property type="evidence" value="ECO:0007669"/>
    <property type="project" value="InterPro"/>
</dbReference>
<reference evidence="6" key="1">
    <citation type="journal article" date="2014" name="Sci. Data">
        <title>Genomes of diverse isolates of the marine cyanobacterium Prochlorococcus.</title>
        <authorList>
            <person name="Biller S."/>
            <person name="Berube P."/>
            <person name="Thompson J."/>
            <person name="Kelly L."/>
            <person name="Roggensack S."/>
            <person name="Awad L."/>
            <person name="Roache-Johnson K."/>
            <person name="Ding H."/>
            <person name="Giovannoni S.J."/>
            <person name="Moore L.R."/>
            <person name="Chisholm S.W."/>
        </authorList>
    </citation>
    <scope>NUCLEOTIDE SEQUENCE [LARGE SCALE GENOMIC DNA]</scope>
    <source>
        <strain evidence="6">PAC1</strain>
    </source>
</reference>
<dbReference type="SMART" id="SM00903">
    <property type="entry name" value="Flavin_Reduct"/>
    <property type="match status" value="1"/>
</dbReference>
<evidence type="ECO:0000259" key="4">
    <source>
        <dbReference type="PROSITE" id="PS50902"/>
    </source>
</evidence>
<protein>
    <submittedName>
        <fullName evidence="5">Diflavin flavoprotein</fullName>
    </submittedName>
</protein>
<dbReference type="PANTHER" id="PTHR32145">
    <property type="entry name" value="DIFLAVIN FLAVOPROTEIN A 2-RELATED"/>
    <property type="match status" value="1"/>
</dbReference>
<organism evidence="5 6">
    <name type="scientific">Prochlorococcus marinus str. PAC1</name>
    <dbReference type="NCBI Taxonomy" id="59924"/>
    <lineage>
        <taxon>Bacteria</taxon>
        <taxon>Bacillati</taxon>
        <taxon>Cyanobacteriota</taxon>
        <taxon>Cyanophyceae</taxon>
        <taxon>Synechococcales</taxon>
        <taxon>Prochlorococcaceae</taxon>
        <taxon>Prochlorococcus</taxon>
    </lineage>
</organism>
<dbReference type="Pfam" id="PF01613">
    <property type="entry name" value="Flavin_Reduct"/>
    <property type="match status" value="1"/>
</dbReference>
<gene>
    <name evidence="5" type="ORF">EV03_1188</name>
</gene>
<dbReference type="InterPro" id="IPR036866">
    <property type="entry name" value="RibonucZ/Hydroxyglut_hydro"/>
</dbReference>
<keyword evidence="1" id="KW-0813">Transport</keyword>
<keyword evidence="2" id="KW-0249">Electron transport</keyword>
<evidence type="ECO:0000256" key="2">
    <source>
        <dbReference type="ARBA" id="ARBA00022982"/>
    </source>
</evidence>
<dbReference type="InterPro" id="IPR002563">
    <property type="entry name" value="Flavin_Rdtase-like_dom"/>
</dbReference>
<dbReference type="GO" id="GO:0016646">
    <property type="term" value="F:oxidoreductase activity, acting on the CH-NH group of donors, NAD or NADP as acceptor"/>
    <property type="evidence" value="ECO:0007669"/>
    <property type="project" value="UniProtKB-ARBA"/>
</dbReference>
<evidence type="ECO:0000256" key="3">
    <source>
        <dbReference type="ARBA" id="ARBA00023002"/>
    </source>
</evidence>
<evidence type="ECO:0000256" key="1">
    <source>
        <dbReference type="ARBA" id="ARBA00022448"/>
    </source>
</evidence>
<keyword evidence="3" id="KW-0560">Oxidoreductase</keyword>
<dbReference type="InterPro" id="IPR001226">
    <property type="entry name" value="Flavodoxin_CS"/>
</dbReference>
<dbReference type="Gene3D" id="2.30.110.10">
    <property type="entry name" value="Electron Transport, Fmn-binding Protein, Chain A"/>
    <property type="match status" value="1"/>
</dbReference>
<dbReference type="AlphaFoldDB" id="A0A0A2C579"/>
<dbReference type="Gene3D" id="3.40.50.360">
    <property type="match status" value="1"/>
</dbReference>
<dbReference type="InterPro" id="IPR051285">
    <property type="entry name" value="NADH_oxidoreductase_modular"/>
</dbReference>
<dbReference type="Pfam" id="PF00258">
    <property type="entry name" value="Flavodoxin_1"/>
    <property type="match status" value="1"/>
</dbReference>
<dbReference type="InterPro" id="IPR045761">
    <property type="entry name" value="ODP_dom"/>
</dbReference>
<dbReference type="CDD" id="cd07709">
    <property type="entry name" value="flavodiiron_proteins_MBL-fold"/>
    <property type="match status" value="1"/>
</dbReference>
<sequence length="616" mass="68434">MTAENISSTTLNTLTKKTIQIPIEENFICLRSLNPKRTRFEVEYSLEKGSCTNSFLFRSSKDKHSKSHYYILIHPPGLTFEKEFSKEFETLISNDSSAIKLVMGHINPNKVAFVKRMNMKYKNLTVICSNPGAKLFKEIWNLRKPSQNTNPKEALETVEVLPNIQIIKQLETLSLENNFEIDLIPAPTARWPGGLIVFEKHTGLLMSDKLFGAHVYEEKWAELNSSSTEEERRHYFDCLMAPMSTQVNSIIEKFEDFEIDTIVPGHGPAISGSWRSLLNNYQSWGESQKHSNLRVALLFASAYGNTAAIADAIARGISKTGVKVKIINCEFTASDRLVTEIRKADGYLIGSPTLGGHAPTPIVSALGSLLAEGDRGKPAGVFGSYGWSGEALDLLEKKLKDGGFKFGFEPIKIKFSPDPLMIKKLEETGIQFGKQLINSKLRQQRKANVGLNTSKSDPTINALGRVVGSLCILTAQKGDEDNLINGAMVASWVSQASFSPPGITIAVAKERAVENLLHTGDNFALNILEQNNHQSLLKQFLQSFKPGDNRFTDLEIKLSPSNQPLLNEALAWLEGTVSQRMECGDHWLIYAEIKHGKVIKKDGVTAVHHRKTGANY</sequence>
<proteinExistence type="predicted"/>
<dbReference type="InterPro" id="IPR008254">
    <property type="entry name" value="Flavodoxin/NO_synth"/>
</dbReference>
<dbReference type="SUPFAM" id="SSF52218">
    <property type="entry name" value="Flavoproteins"/>
    <property type="match status" value="1"/>
</dbReference>
<dbReference type="PANTHER" id="PTHR32145:SF32">
    <property type="entry name" value="DIFLAVIN FLAVOPROTEIN A 4-RELATED"/>
    <property type="match status" value="1"/>
</dbReference>
<name>A0A0A2C579_PROMR</name>
<dbReference type="GO" id="GO:0009055">
    <property type="term" value="F:electron transfer activity"/>
    <property type="evidence" value="ECO:0007669"/>
    <property type="project" value="InterPro"/>
</dbReference>
<dbReference type="InterPro" id="IPR012349">
    <property type="entry name" value="Split_barrel_FMN-bd"/>
</dbReference>
<dbReference type="Proteomes" id="UP000030392">
    <property type="component" value="Unassembled WGS sequence"/>
</dbReference>
<dbReference type="RefSeq" id="WP_036906130.1">
    <property type="nucleotide sequence ID" value="NZ_CP138967.1"/>
</dbReference>
<accession>A0A0A2C579</accession>
<evidence type="ECO:0000313" key="5">
    <source>
        <dbReference type="EMBL" id="KGG20687.1"/>
    </source>
</evidence>
<evidence type="ECO:0000313" key="6">
    <source>
        <dbReference type="Proteomes" id="UP000030392"/>
    </source>
</evidence>
<dbReference type="EMBL" id="JNAX01000011">
    <property type="protein sequence ID" value="KGG20687.1"/>
    <property type="molecule type" value="Genomic_DNA"/>
</dbReference>